<name>M1DUT6_SOLTU</name>
<keyword evidence="3" id="KW-1185">Reference proteome</keyword>
<sequence>MTNEGDLNAASTNNVRLNSGKQNHMGTKHQKSNEEMLLDPTPSEALTSHQRSTIESSDDELGEEAIDITVREEWVARVEMVRQAVEILGRHMNVVDDKFKNLEDFTLEETENIHK</sequence>
<dbReference type="Proteomes" id="UP000011115">
    <property type="component" value="Unassembled WGS sequence"/>
</dbReference>
<evidence type="ECO:0000313" key="3">
    <source>
        <dbReference type="Proteomes" id="UP000011115"/>
    </source>
</evidence>
<dbReference type="EnsemblPlants" id="PGSC0003DMT400094752">
    <property type="protein sequence ID" value="PGSC0003DMT400094752"/>
    <property type="gene ID" value="PGSC0003DMG400044323"/>
</dbReference>
<proteinExistence type="predicted"/>
<dbReference type="InParanoid" id="M1DUT6"/>
<dbReference type="Gramene" id="PGSC0003DMT400094752">
    <property type="protein sequence ID" value="PGSC0003DMT400094752"/>
    <property type="gene ID" value="PGSC0003DMG400044323"/>
</dbReference>
<dbReference type="HOGENOM" id="CLU_105626_0_0_1"/>
<reference evidence="3" key="1">
    <citation type="journal article" date="2011" name="Nature">
        <title>Genome sequence and analysis of the tuber crop potato.</title>
        <authorList>
            <consortium name="The Potato Genome Sequencing Consortium"/>
        </authorList>
    </citation>
    <scope>NUCLEOTIDE SEQUENCE [LARGE SCALE GENOMIC DNA]</scope>
    <source>
        <strain evidence="3">cv. DM1-3 516 R44</strain>
    </source>
</reference>
<protein>
    <submittedName>
        <fullName evidence="2">Uncharacterized protein</fullName>
    </submittedName>
</protein>
<dbReference type="AlphaFoldDB" id="M1DUT6"/>
<organism evidence="2 3">
    <name type="scientific">Solanum tuberosum</name>
    <name type="common">Potato</name>
    <dbReference type="NCBI Taxonomy" id="4113"/>
    <lineage>
        <taxon>Eukaryota</taxon>
        <taxon>Viridiplantae</taxon>
        <taxon>Streptophyta</taxon>
        <taxon>Embryophyta</taxon>
        <taxon>Tracheophyta</taxon>
        <taxon>Spermatophyta</taxon>
        <taxon>Magnoliopsida</taxon>
        <taxon>eudicotyledons</taxon>
        <taxon>Gunneridae</taxon>
        <taxon>Pentapetalae</taxon>
        <taxon>asterids</taxon>
        <taxon>lamiids</taxon>
        <taxon>Solanales</taxon>
        <taxon>Solanaceae</taxon>
        <taxon>Solanoideae</taxon>
        <taxon>Solaneae</taxon>
        <taxon>Solanum</taxon>
    </lineage>
</organism>
<dbReference type="PaxDb" id="4113-PGSC0003DMT400094752"/>
<reference evidence="2" key="2">
    <citation type="submission" date="2015-06" db="UniProtKB">
        <authorList>
            <consortium name="EnsemblPlants"/>
        </authorList>
    </citation>
    <scope>IDENTIFICATION</scope>
    <source>
        <strain evidence="2">DM1-3 516 R44</strain>
    </source>
</reference>
<evidence type="ECO:0000313" key="2">
    <source>
        <dbReference type="EnsemblPlants" id="PGSC0003DMT400094752"/>
    </source>
</evidence>
<feature type="compositionally biased region" description="Polar residues" evidence="1">
    <location>
        <begin position="1"/>
        <end position="25"/>
    </location>
</feature>
<accession>M1DUT6</accession>
<feature type="region of interest" description="Disordered" evidence="1">
    <location>
        <begin position="1"/>
        <end position="61"/>
    </location>
</feature>
<evidence type="ECO:0000256" key="1">
    <source>
        <dbReference type="SAM" id="MobiDB-lite"/>
    </source>
</evidence>
<feature type="compositionally biased region" description="Polar residues" evidence="1">
    <location>
        <begin position="44"/>
        <end position="55"/>
    </location>
</feature>